<dbReference type="SUPFAM" id="SSF53756">
    <property type="entry name" value="UDP-Glycosyltransferase/glycogen phosphorylase"/>
    <property type="match status" value="1"/>
</dbReference>
<dbReference type="FunFam" id="3.40.50.2000:FF:000107">
    <property type="entry name" value="Glycosyltransferase"/>
    <property type="match status" value="1"/>
</dbReference>
<dbReference type="Pfam" id="PF00201">
    <property type="entry name" value="UDPGT"/>
    <property type="match status" value="1"/>
</dbReference>
<dbReference type="EC" id="2.4.1.-" evidence="4"/>
<evidence type="ECO:0000313" key="7">
    <source>
        <dbReference type="Proteomes" id="UP000655225"/>
    </source>
</evidence>
<dbReference type="EMBL" id="JABCRI010000019">
    <property type="protein sequence ID" value="KAF8389313.1"/>
    <property type="molecule type" value="Genomic_DNA"/>
</dbReference>
<evidence type="ECO:0000256" key="3">
    <source>
        <dbReference type="RuleBase" id="RU003718"/>
    </source>
</evidence>
<accession>A0A835D3K4</accession>
<organism evidence="6 7">
    <name type="scientific">Tetracentron sinense</name>
    <name type="common">Spur-leaf</name>
    <dbReference type="NCBI Taxonomy" id="13715"/>
    <lineage>
        <taxon>Eukaryota</taxon>
        <taxon>Viridiplantae</taxon>
        <taxon>Streptophyta</taxon>
        <taxon>Embryophyta</taxon>
        <taxon>Tracheophyta</taxon>
        <taxon>Spermatophyta</taxon>
        <taxon>Magnoliopsida</taxon>
        <taxon>Trochodendrales</taxon>
        <taxon>Trochodendraceae</taxon>
        <taxon>Tetracentron</taxon>
    </lineage>
</organism>
<evidence type="ECO:0000259" key="5">
    <source>
        <dbReference type="Pfam" id="PF26168"/>
    </source>
</evidence>
<evidence type="ECO:0000256" key="1">
    <source>
        <dbReference type="ARBA" id="ARBA00009995"/>
    </source>
</evidence>
<feature type="domain" description="Glycosyltransferase N-terminal" evidence="5">
    <location>
        <begin position="9"/>
        <end position="128"/>
    </location>
</feature>
<dbReference type="OMA" id="MINCLIN"/>
<sequence length="476" mass="52249">MGSSPPPHVVIFPFMAQGHTLPLLDLSKALLCRGIKVTIITTPSNAPTILQYIPKQPLISLTVIPFPVVEGLPKGCENTSHLPSMDLLPSFFTATMELQQPFEQILREMSDTGCLPICVISDFFLGWTLVTCRLFGVPRLAFTGMGVLSMAITKTAWEQKPNLISKSDSDTFDLPGLTLPFTLTRADLQDILRFPDCDDSFHRFISAVVHYDAGSWGVIVNSFTELEGVHVSALESFIENGGKAWCVGPILLYDEMGYGSASDNQLYIQWLDEQAVSDSVIYVSFGSQAHVSDTQLDELAFGLHKSGHRFILVIRSKTWTPPDGLEEMSKEKGLIVRDWVDQRRILAHPATGGFLSHCGWNSVLESLSMGVPLLAWPMMAEQRLNAKIVVEGFGVGMCVPFGEKSGVLGREAICDVVRELMGGEKGRKARERAEVLGRMAKKAIQKGGSSDKSLTDLIESLSIGTKVKNGDRINDF</sequence>
<dbReference type="Gene3D" id="3.40.50.2000">
    <property type="entry name" value="Glycogen Phosphorylase B"/>
    <property type="match status" value="2"/>
</dbReference>
<dbReference type="GO" id="GO:0035251">
    <property type="term" value="F:UDP-glucosyltransferase activity"/>
    <property type="evidence" value="ECO:0007669"/>
    <property type="project" value="TreeGrafter"/>
</dbReference>
<protein>
    <recommendedName>
        <fullName evidence="4">Glycosyltransferase</fullName>
        <ecNumber evidence="4">2.4.1.-</ecNumber>
    </recommendedName>
</protein>
<keyword evidence="2 3" id="KW-0808">Transferase</keyword>
<evidence type="ECO:0000313" key="6">
    <source>
        <dbReference type="EMBL" id="KAF8389313.1"/>
    </source>
</evidence>
<dbReference type="AlphaFoldDB" id="A0A835D3K4"/>
<comment type="caution">
    <text evidence="6">The sequence shown here is derived from an EMBL/GenBank/DDBJ whole genome shotgun (WGS) entry which is preliminary data.</text>
</comment>
<dbReference type="PROSITE" id="PS00375">
    <property type="entry name" value="UDPGT"/>
    <property type="match status" value="1"/>
</dbReference>
<dbReference type="PANTHER" id="PTHR48047">
    <property type="entry name" value="GLYCOSYLTRANSFERASE"/>
    <property type="match status" value="1"/>
</dbReference>
<dbReference type="InterPro" id="IPR058980">
    <property type="entry name" value="Glyco_transf_N"/>
</dbReference>
<dbReference type="InterPro" id="IPR002213">
    <property type="entry name" value="UDP_glucos_trans"/>
</dbReference>
<evidence type="ECO:0000256" key="2">
    <source>
        <dbReference type="ARBA" id="ARBA00022679"/>
    </source>
</evidence>
<dbReference type="InterPro" id="IPR035595">
    <property type="entry name" value="UDP_glycos_trans_CS"/>
</dbReference>
<gene>
    <name evidence="6" type="ORF">HHK36_026006</name>
</gene>
<dbReference type="CDD" id="cd03784">
    <property type="entry name" value="GT1_Gtf-like"/>
    <property type="match status" value="1"/>
</dbReference>
<dbReference type="OrthoDB" id="5835829at2759"/>
<evidence type="ECO:0000256" key="4">
    <source>
        <dbReference type="RuleBase" id="RU362057"/>
    </source>
</evidence>
<keyword evidence="3" id="KW-0328">Glycosyltransferase</keyword>
<keyword evidence="7" id="KW-1185">Reference proteome</keyword>
<dbReference type="Pfam" id="PF26168">
    <property type="entry name" value="Glyco_transf_N"/>
    <property type="match status" value="1"/>
</dbReference>
<dbReference type="Proteomes" id="UP000655225">
    <property type="component" value="Unassembled WGS sequence"/>
</dbReference>
<comment type="similarity">
    <text evidence="1 3">Belongs to the UDP-glycosyltransferase family.</text>
</comment>
<dbReference type="PANTHER" id="PTHR48047:SF218">
    <property type="entry name" value="GLYCOSYLTRANSFERASE"/>
    <property type="match status" value="1"/>
</dbReference>
<proteinExistence type="inferred from homology"/>
<reference evidence="6 7" key="1">
    <citation type="submission" date="2020-04" db="EMBL/GenBank/DDBJ databases">
        <title>Plant Genome Project.</title>
        <authorList>
            <person name="Zhang R.-G."/>
        </authorList>
    </citation>
    <scope>NUCLEOTIDE SEQUENCE [LARGE SCALE GENOMIC DNA]</scope>
    <source>
        <strain evidence="6">YNK0</strain>
        <tissue evidence="6">Leaf</tissue>
    </source>
</reference>
<name>A0A835D3K4_TETSI</name>